<protein>
    <recommendedName>
        <fullName evidence="4">Transmembrane protein</fullName>
    </recommendedName>
</protein>
<evidence type="ECO:0000313" key="2">
    <source>
        <dbReference type="EMBL" id="KAK1757330.1"/>
    </source>
</evidence>
<proteinExistence type="predicted"/>
<feature type="transmembrane region" description="Helical" evidence="1">
    <location>
        <begin position="71"/>
        <end position="90"/>
    </location>
</feature>
<dbReference type="AlphaFoldDB" id="A0AAJ0BG80"/>
<accession>A0AAJ0BG80</accession>
<evidence type="ECO:0000256" key="1">
    <source>
        <dbReference type="SAM" id="Phobius"/>
    </source>
</evidence>
<name>A0AAJ0BG80_9PEZI</name>
<organism evidence="2 3">
    <name type="scientific">Echria macrotheca</name>
    <dbReference type="NCBI Taxonomy" id="438768"/>
    <lineage>
        <taxon>Eukaryota</taxon>
        <taxon>Fungi</taxon>
        <taxon>Dikarya</taxon>
        <taxon>Ascomycota</taxon>
        <taxon>Pezizomycotina</taxon>
        <taxon>Sordariomycetes</taxon>
        <taxon>Sordariomycetidae</taxon>
        <taxon>Sordariales</taxon>
        <taxon>Schizotheciaceae</taxon>
        <taxon>Echria</taxon>
    </lineage>
</organism>
<keyword evidence="1" id="KW-1133">Transmembrane helix</keyword>
<sequence>MILRHSWPSSFLGFYGLAFSSVLLSFSYWEISLNVFRHRLLSLPACLSLPCRRFAAPCSLSSLPFLVSSPLLLFPLFSLGCIFCYVRWLARTRPCHVYMSFI</sequence>
<keyword evidence="1" id="KW-0812">Transmembrane</keyword>
<gene>
    <name evidence="2" type="ORF">QBC47DRAFT_375692</name>
</gene>
<keyword evidence="3" id="KW-1185">Reference proteome</keyword>
<evidence type="ECO:0008006" key="4">
    <source>
        <dbReference type="Google" id="ProtNLM"/>
    </source>
</evidence>
<keyword evidence="1" id="KW-0472">Membrane</keyword>
<comment type="caution">
    <text evidence="2">The sequence shown here is derived from an EMBL/GenBank/DDBJ whole genome shotgun (WGS) entry which is preliminary data.</text>
</comment>
<dbReference type="Proteomes" id="UP001239445">
    <property type="component" value="Unassembled WGS sequence"/>
</dbReference>
<evidence type="ECO:0000313" key="3">
    <source>
        <dbReference type="Proteomes" id="UP001239445"/>
    </source>
</evidence>
<feature type="transmembrane region" description="Helical" evidence="1">
    <location>
        <begin position="12"/>
        <end position="31"/>
    </location>
</feature>
<reference evidence="2" key="1">
    <citation type="submission" date="2023-06" db="EMBL/GenBank/DDBJ databases">
        <title>Genome-scale phylogeny and comparative genomics of the fungal order Sordariales.</title>
        <authorList>
            <consortium name="Lawrence Berkeley National Laboratory"/>
            <person name="Hensen N."/>
            <person name="Bonometti L."/>
            <person name="Westerberg I."/>
            <person name="Brannstrom I.O."/>
            <person name="Guillou S."/>
            <person name="Cros-Aarteil S."/>
            <person name="Calhoun S."/>
            <person name="Haridas S."/>
            <person name="Kuo A."/>
            <person name="Mondo S."/>
            <person name="Pangilinan J."/>
            <person name="Riley R."/>
            <person name="Labutti K."/>
            <person name="Andreopoulos B."/>
            <person name="Lipzen A."/>
            <person name="Chen C."/>
            <person name="Yanf M."/>
            <person name="Daum C."/>
            <person name="Ng V."/>
            <person name="Clum A."/>
            <person name="Steindorff A."/>
            <person name="Ohm R."/>
            <person name="Martin F."/>
            <person name="Silar P."/>
            <person name="Natvig D."/>
            <person name="Lalanne C."/>
            <person name="Gautier V."/>
            <person name="Ament-Velasquez S.L."/>
            <person name="Kruys A."/>
            <person name="Hutchinson M.I."/>
            <person name="Powell A.J."/>
            <person name="Barry K."/>
            <person name="Miller A.N."/>
            <person name="Grigoriev I.V."/>
            <person name="Debuchy R."/>
            <person name="Gladieux P."/>
            <person name="Thoren M.H."/>
            <person name="Johannesson H."/>
        </authorList>
    </citation>
    <scope>NUCLEOTIDE SEQUENCE</scope>
    <source>
        <strain evidence="2">PSN4</strain>
    </source>
</reference>
<dbReference type="EMBL" id="MU839830">
    <property type="protein sequence ID" value="KAK1757330.1"/>
    <property type="molecule type" value="Genomic_DNA"/>
</dbReference>